<dbReference type="Proteomes" id="UP000000699">
    <property type="component" value="Segment"/>
</dbReference>
<proteinExistence type="predicted"/>
<name>G1C4Z2_9CAUD</name>
<organism evidence="1 2">
    <name type="scientific">Enterococcus phage SAP6</name>
    <dbReference type="NCBI Taxonomy" id="1073766"/>
    <lineage>
        <taxon>Viruses</taxon>
        <taxon>Duplodnaviria</taxon>
        <taxon>Heunggongvirae</taxon>
        <taxon>Uroviricota</taxon>
        <taxon>Caudoviricetes</taxon>
        <taxon>Saphexavirus</taxon>
        <taxon>Saphexavirus SAP6</taxon>
    </lineage>
</organism>
<protein>
    <submittedName>
        <fullName evidence="1">Uncharacterized protein</fullName>
    </submittedName>
</protein>
<dbReference type="OrthoDB" id="12352at10239"/>
<dbReference type="EMBL" id="JF731128">
    <property type="protein sequence ID" value="AEM24746.1"/>
    <property type="molecule type" value="Genomic_DNA"/>
</dbReference>
<dbReference type="GeneID" id="40079906"/>
<sequence>MCYDGFIKDLRRGFIMAWIRTKENKLYKDAEGNKVDTKDWRNAPVEFWNTTTFMEYVAHLNQQKYGRVPINASLQTLRAIMKKDIERFGAEALKIFLEMAVADYNGNARYPTLSYSQARLLYMERFMSVAIEKAQQKAVDEATPQTEYTLEEVETLF</sequence>
<dbReference type="RefSeq" id="YP_009604017.1">
    <property type="nucleotide sequence ID" value="NC_041960.1"/>
</dbReference>
<evidence type="ECO:0000313" key="1">
    <source>
        <dbReference type="EMBL" id="AEM24746.1"/>
    </source>
</evidence>
<evidence type="ECO:0000313" key="2">
    <source>
        <dbReference type="Proteomes" id="UP000000699"/>
    </source>
</evidence>
<dbReference type="KEGG" id="vg:40079906"/>
<reference evidence="1 2" key="1">
    <citation type="journal article" date="2012" name="J. Virol.">
        <title>Complete Genome Sequence of Enterococcal Bacteriophage SAP6.</title>
        <authorList>
            <person name="Lee Y.D."/>
            <person name="Park J.H."/>
        </authorList>
    </citation>
    <scope>NUCLEOTIDE SEQUENCE [LARGE SCALE GENOMIC DNA]</scope>
</reference>
<accession>G1C4Z2</accession>
<keyword evidence="2" id="KW-1185">Reference proteome</keyword>